<dbReference type="SUPFAM" id="SSF53335">
    <property type="entry name" value="S-adenosyl-L-methionine-dependent methyltransferases"/>
    <property type="match status" value="1"/>
</dbReference>
<evidence type="ECO:0000256" key="2">
    <source>
        <dbReference type="ARBA" id="ARBA00022679"/>
    </source>
</evidence>
<feature type="region of interest" description="Disordered" evidence="7">
    <location>
        <begin position="592"/>
        <end position="612"/>
    </location>
</feature>
<dbReference type="PANTHER" id="PTHR45904:SF2">
    <property type="entry name" value="TRNA (URACIL-5-)-METHYLTRANSFERASE HOMOLOG A"/>
    <property type="match status" value="1"/>
</dbReference>
<feature type="active site" description="Nucleophile" evidence="6">
    <location>
        <position position="531"/>
    </location>
</feature>
<dbReference type="EMBL" id="OU963866">
    <property type="protein sequence ID" value="CAH0389805.1"/>
    <property type="molecule type" value="Genomic_DNA"/>
</dbReference>
<evidence type="ECO:0000256" key="1">
    <source>
        <dbReference type="ARBA" id="ARBA00022603"/>
    </source>
</evidence>
<reference evidence="8" key="1">
    <citation type="submission" date="2021-12" db="EMBL/GenBank/DDBJ databases">
        <authorList>
            <person name="King R."/>
        </authorList>
    </citation>
    <scope>NUCLEOTIDE SEQUENCE</scope>
</reference>
<dbReference type="Gene3D" id="2.40.50.1070">
    <property type="match status" value="1"/>
</dbReference>
<dbReference type="InterPro" id="IPR045850">
    <property type="entry name" value="TRM2_met"/>
</dbReference>
<keyword evidence="1 6" id="KW-0489">Methyltransferase</keyword>
<dbReference type="EC" id="2.1.1.35" evidence="4"/>
<evidence type="ECO:0000256" key="3">
    <source>
        <dbReference type="ARBA" id="ARBA00022691"/>
    </source>
</evidence>
<name>A0A9P0AE25_BEMTA</name>
<evidence type="ECO:0000256" key="4">
    <source>
        <dbReference type="ARBA" id="ARBA00033763"/>
    </source>
</evidence>
<comment type="catalytic activity">
    <reaction evidence="5">
        <text>uridine(54) in tRNA + S-adenosyl-L-methionine = 5-methyluridine(54) in tRNA + S-adenosyl-L-homocysteine + H(+)</text>
        <dbReference type="Rhea" id="RHEA:42712"/>
        <dbReference type="Rhea" id="RHEA-COMP:10167"/>
        <dbReference type="Rhea" id="RHEA-COMP:10193"/>
        <dbReference type="ChEBI" id="CHEBI:15378"/>
        <dbReference type="ChEBI" id="CHEBI:57856"/>
        <dbReference type="ChEBI" id="CHEBI:59789"/>
        <dbReference type="ChEBI" id="CHEBI:65315"/>
        <dbReference type="ChEBI" id="CHEBI:74447"/>
        <dbReference type="EC" id="2.1.1.35"/>
    </reaction>
    <physiologicalReaction direction="left-to-right" evidence="5">
        <dbReference type="Rhea" id="RHEA:42713"/>
    </physiologicalReaction>
</comment>
<dbReference type="KEGG" id="btab:109034925"/>
<evidence type="ECO:0000256" key="7">
    <source>
        <dbReference type="SAM" id="MobiDB-lite"/>
    </source>
</evidence>
<keyword evidence="9" id="KW-1185">Reference proteome</keyword>
<evidence type="ECO:0000313" key="8">
    <source>
        <dbReference type="EMBL" id="CAH0389805.1"/>
    </source>
</evidence>
<comment type="caution">
    <text evidence="6">Lacks conserved residue(s) required for the propagation of feature annotation.</text>
</comment>
<feature type="binding site" evidence="6">
    <location>
        <position position="455"/>
    </location>
    <ligand>
        <name>S-adenosyl-L-methionine</name>
        <dbReference type="ChEBI" id="CHEBI:59789"/>
    </ligand>
</feature>
<accession>A0A9P0AE25</accession>
<dbReference type="InterPro" id="IPR010280">
    <property type="entry name" value="U5_MeTrfase_fam"/>
</dbReference>
<dbReference type="PANTHER" id="PTHR45904">
    <property type="entry name" value="TRNA (URACIL-5-)-METHYLTRANSFERASE"/>
    <property type="match status" value="1"/>
</dbReference>
<dbReference type="GO" id="GO:0003723">
    <property type="term" value="F:RNA binding"/>
    <property type="evidence" value="ECO:0007669"/>
    <property type="project" value="TreeGrafter"/>
</dbReference>
<dbReference type="PROSITE" id="PS51687">
    <property type="entry name" value="SAM_MT_RNA_M5U"/>
    <property type="match status" value="1"/>
</dbReference>
<evidence type="ECO:0000256" key="6">
    <source>
        <dbReference type="PROSITE-ProRule" id="PRU01024"/>
    </source>
</evidence>
<dbReference type="InterPro" id="IPR029063">
    <property type="entry name" value="SAM-dependent_MTases_sf"/>
</dbReference>
<gene>
    <name evidence="8" type="ORF">BEMITA_LOCUS8591</name>
</gene>
<dbReference type="GO" id="GO:0006396">
    <property type="term" value="P:RNA processing"/>
    <property type="evidence" value="ECO:0007669"/>
    <property type="project" value="InterPro"/>
</dbReference>
<evidence type="ECO:0000313" key="9">
    <source>
        <dbReference type="Proteomes" id="UP001152759"/>
    </source>
</evidence>
<evidence type="ECO:0000256" key="5">
    <source>
        <dbReference type="ARBA" id="ARBA00047278"/>
    </source>
</evidence>
<feature type="binding site" evidence="6">
    <location>
        <position position="503"/>
    </location>
    <ligand>
        <name>S-adenosyl-L-methionine</name>
        <dbReference type="ChEBI" id="CHEBI:59789"/>
    </ligand>
</feature>
<organism evidence="8 9">
    <name type="scientific">Bemisia tabaci</name>
    <name type="common">Sweetpotato whitefly</name>
    <name type="synonym">Aleurodes tabaci</name>
    <dbReference type="NCBI Taxonomy" id="7038"/>
    <lineage>
        <taxon>Eukaryota</taxon>
        <taxon>Metazoa</taxon>
        <taxon>Ecdysozoa</taxon>
        <taxon>Arthropoda</taxon>
        <taxon>Hexapoda</taxon>
        <taxon>Insecta</taxon>
        <taxon>Pterygota</taxon>
        <taxon>Neoptera</taxon>
        <taxon>Paraneoptera</taxon>
        <taxon>Hemiptera</taxon>
        <taxon>Sternorrhyncha</taxon>
        <taxon>Aleyrodoidea</taxon>
        <taxon>Aleyrodidae</taxon>
        <taxon>Aleyrodinae</taxon>
        <taxon>Bemisia</taxon>
    </lineage>
</organism>
<sequence length="612" mass="70200">MTDMQQQLNASTNQGYSHIYVEGEEYTNENYQLCIKNVPHCIPPIVNDLERIMRNQMQLNPRKFTTLQGLQPKKHDHCLRVHFSSEEQRQKALKAINEYQWSKGWSRVHAELIGPNVDPRERNYYRFKKSMMSADNLTVPQYIDPTLPPNREKNDVTSKKPLPDFKSLDDAVKYSIVPLWNVPYEKQLKGKKDEAEEILRQISSQLSEANPDAAPCIKEKTEKFNGFPCEFLGIINDRNKAEGYRRNVTLTFGRHNNEKVLGFLAEGTTKVAPIPADLVNIPQKMKETFQIFENYVKRSEFDVYDPETNTGHWEAFTLQYSDTLDESLAIAKINNLSKKDRKTKIKPELLAYFSRPEIKGHAPTSLFLQIEESWKVKPFFFQIIESGKIKNKTFNNLELQITKRAFFRENAELVYQAVRDVSELNKSINLLELGCGIGTIGLALSKEVNYVYGVDNCQISLSDASKNQQLNNSQNSQYFWGPEQPKFSFLPKDSPNDLVVIIDTHRFELTPEQVDSLRQLKNLKKVVFLSCNATALSLMQTFPNFFCPPSETQPTSPFIPCKAVAVDTLPHTLKFDLVICFERMREAAASAGVKRGPSIPEATEPKRPKAYY</sequence>
<dbReference type="Proteomes" id="UP001152759">
    <property type="component" value="Chromosome 5"/>
</dbReference>
<keyword evidence="3 6" id="KW-0949">S-adenosyl-L-methionine</keyword>
<comment type="similarity">
    <text evidence="6">Belongs to the class I-like SAM-binding methyltransferase superfamily. RNA M5U methyltransferase family.</text>
</comment>
<proteinExistence type="inferred from homology"/>
<keyword evidence="2 6" id="KW-0808">Transferase</keyword>
<protein>
    <recommendedName>
        <fullName evidence="4">tRNA (uracil(54)-C(5))-methyltransferase</fullName>
        <ecNumber evidence="4">2.1.1.35</ecNumber>
    </recommendedName>
</protein>
<dbReference type="Gene3D" id="3.40.50.150">
    <property type="entry name" value="Vaccinia Virus protein VP39"/>
    <property type="match status" value="1"/>
</dbReference>
<feature type="compositionally biased region" description="Basic and acidic residues" evidence="7">
    <location>
        <begin position="603"/>
        <end position="612"/>
    </location>
</feature>
<dbReference type="GO" id="GO:0032259">
    <property type="term" value="P:methylation"/>
    <property type="evidence" value="ECO:0007669"/>
    <property type="project" value="UniProtKB-KW"/>
</dbReference>
<dbReference type="GO" id="GO:0030697">
    <property type="term" value="F:tRNA (uracil(54)-C5)-methyltransferase activity, S-adenosyl methionine-dependent"/>
    <property type="evidence" value="ECO:0007669"/>
    <property type="project" value="UniProtKB-EC"/>
</dbReference>
<dbReference type="AlphaFoldDB" id="A0A9P0AE25"/>